<proteinExistence type="predicted"/>
<accession>A0A8D9CDG3</accession>
<evidence type="ECO:0000313" key="1">
    <source>
        <dbReference type="EMBL" id="CAG7579740.1"/>
    </source>
</evidence>
<sequence length="104" mass="12647">MIKKFNEYINESIWDREIDPETLEYLDSKDPFVKCLYRIKQQIGLFETEDHPLSEGQFRRQLDFIFDSFMKGVNVEEFEERIINQLDTDTKSIILDEFQSWLEK</sequence>
<dbReference type="EMBL" id="OU342829">
    <property type="protein sequence ID" value="CAG7579740.1"/>
    <property type="molecule type" value="Genomic_DNA"/>
</dbReference>
<name>A0A8D9CDG3_9VIRU</name>
<reference evidence="1" key="1">
    <citation type="submission" date="2021-06" db="EMBL/GenBank/DDBJ databases">
        <authorList>
            <person name="Gannon L."/>
            <person name="Redgwell R T."/>
            <person name="Michniewski S."/>
            <person name="Harrison D C."/>
            <person name="Millard A."/>
        </authorList>
    </citation>
    <scope>NUCLEOTIDE SEQUENCE</scope>
</reference>
<organism evidence="1">
    <name type="scientific">uncultured marine phage</name>
    <dbReference type="NCBI Taxonomy" id="707152"/>
    <lineage>
        <taxon>Viruses</taxon>
        <taxon>environmental samples</taxon>
    </lineage>
</organism>
<gene>
    <name evidence="1" type="ORF">SLAVMIC_00070</name>
</gene>
<protein>
    <submittedName>
        <fullName evidence="1">Uncharacterized protein</fullName>
    </submittedName>
</protein>